<reference evidence="10" key="1">
    <citation type="journal article" date="2019" name="Mitochondrial DNA A DNA Mapp Seq Anal">
        <title>Novel diversity in mitochondrial genomes of deep-sea Pennatulacea (Cnidaria: Anthozoa: Octocorallia).</title>
        <authorList>
            <person name="Hogan R.I."/>
            <person name="Hopkins K."/>
            <person name="Wheeler A.J."/>
            <person name="Allcock A.L."/>
            <person name="Yesson C."/>
        </authorList>
    </citation>
    <scope>NUCLEOTIDE SEQUENCE</scope>
</reference>
<feature type="domain" description="NADH:quinone oxidoreductase/Mrp antiporter transmembrane" evidence="8">
    <location>
        <begin position="103"/>
        <end position="380"/>
    </location>
</feature>
<geneLocation type="mitochondrion" evidence="10"/>
<comment type="subcellular location">
    <subcellularLocation>
        <location evidence="1">Membrane</location>
        <topology evidence="1">Multi-pass membrane protein</topology>
    </subcellularLocation>
</comment>
<feature type="transmembrane region" description="Helical" evidence="7">
    <location>
        <begin position="57"/>
        <end position="77"/>
    </location>
</feature>
<dbReference type="GO" id="GO:0016020">
    <property type="term" value="C:membrane"/>
    <property type="evidence" value="ECO:0007669"/>
    <property type="project" value="UniProtKB-SubCell"/>
</dbReference>
<evidence type="ECO:0000259" key="8">
    <source>
        <dbReference type="Pfam" id="PF00361"/>
    </source>
</evidence>
<keyword evidence="10" id="KW-0496">Mitochondrion</keyword>
<feature type="transmembrane region" description="Helical" evidence="7">
    <location>
        <begin position="107"/>
        <end position="126"/>
    </location>
</feature>
<evidence type="ECO:0000259" key="9">
    <source>
        <dbReference type="Pfam" id="PF12155"/>
    </source>
</evidence>
<evidence type="ECO:0000256" key="4">
    <source>
        <dbReference type="ARBA" id="ARBA00022989"/>
    </source>
</evidence>
<dbReference type="HAMAP" id="MF_00445">
    <property type="entry name" value="NDH1_NuoN_1"/>
    <property type="match status" value="1"/>
</dbReference>
<dbReference type="InterPro" id="IPR010096">
    <property type="entry name" value="NADH-Q_OxRdtase_suN/2"/>
</dbReference>
<dbReference type="GO" id="GO:0008137">
    <property type="term" value="F:NADH dehydrogenase (ubiquinone) activity"/>
    <property type="evidence" value="ECO:0007669"/>
    <property type="project" value="UniProtKB-EC"/>
</dbReference>
<feature type="transmembrane region" description="Helical" evidence="7">
    <location>
        <begin position="291"/>
        <end position="311"/>
    </location>
</feature>
<keyword evidence="5 7" id="KW-0472">Membrane</keyword>
<feature type="transmembrane region" description="Helical" evidence="7">
    <location>
        <begin position="356"/>
        <end position="386"/>
    </location>
</feature>
<feature type="transmembrane region" description="Helical" evidence="7">
    <location>
        <begin position="239"/>
        <end position="257"/>
    </location>
</feature>
<feature type="transmembrane region" description="Helical" evidence="7">
    <location>
        <begin position="6"/>
        <end position="26"/>
    </location>
</feature>
<evidence type="ECO:0000256" key="2">
    <source>
        <dbReference type="ARBA" id="ARBA00012944"/>
    </source>
</evidence>
<dbReference type="AlphaFoldDB" id="A0A516MVC5"/>
<evidence type="ECO:0000256" key="7">
    <source>
        <dbReference type="SAM" id="Phobius"/>
    </source>
</evidence>
<keyword evidence="4 7" id="KW-1133">Transmembrane helix</keyword>
<gene>
    <name evidence="10" type="primary">nad2</name>
</gene>
<feature type="transmembrane region" description="Helical" evidence="7">
    <location>
        <begin position="213"/>
        <end position="233"/>
    </location>
</feature>
<dbReference type="Pfam" id="PF12155">
    <property type="entry name" value="NADHdh-2_N"/>
    <property type="match status" value="1"/>
</dbReference>
<comment type="catalytic activity">
    <reaction evidence="6">
        <text>a ubiquinone + NADH + 5 H(+)(in) = a ubiquinol + NAD(+) + 4 H(+)(out)</text>
        <dbReference type="Rhea" id="RHEA:29091"/>
        <dbReference type="Rhea" id="RHEA-COMP:9565"/>
        <dbReference type="Rhea" id="RHEA-COMP:9566"/>
        <dbReference type="ChEBI" id="CHEBI:15378"/>
        <dbReference type="ChEBI" id="CHEBI:16389"/>
        <dbReference type="ChEBI" id="CHEBI:17976"/>
        <dbReference type="ChEBI" id="CHEBI:57540"/>
        <dbReference type="ChEBI" id="CHEBI:57945"/>
        <dbReference type="EC" id="7.1.1.2"/>
    </reaction>
</comment>
<keyword evidence="3 7" id="KW-0812">Transmembrane</keyword>
<evidence type="ECO:0000256" key="1">
    <source>
        <dbReference type="ARBA" id="ARBA00004141"/>
    </source>
</evidence>
<evidence type="ECO:0000256" key="5">
    <source>
        <dbReference type="ARBA" id="ARBA00023136"/>
    </source>
</evidence>
<accession>A0A516MVC5</accession>
<feature type="transmembrane region" description="Helical" evidence="7">
    <location>
        <begin position="264"/>
        <end position="285"/>
    </location>
</feature>
<feature type="transmembrane region" description="Helical" evidence="7">
    <location>
        <begin position="174"/>
        <end position="192"/>
    </location>
</feature>
<evidence type="ECO:0000256" key="6">
    <source>
        <dbReference type="ARBA" id="ARBA00049551"/>
    </source>
</evidence>
<feature type="domain" description="NADH dehydrogenase subunit 2 N-terminal" evidence="9">
    <location>
        <begin position="10"/>
        <end position="100"/>
    </location>
</feature>
<feature type="transmembrane region" description="Helical" evidence="7">
    <location>
        <begin position="331"/>
        <end position="350"/>
    </location>
</feature>
<dbReference type="InterPro" id="IPR001750">
    <property type="entry name" value="ND/Mrp_TM"/>
</dbReference>
<dbReference type="PANTHER" id="PTHR22773">
    <property type="entry name" value="NADH DEHYDROGENASE"/>
    <property type="match status" value="1"/>
</dbReference>
<dbReference type="EC" id="7.1.1.2" evidence="2"/>
<proteinExistence type="inferred from homology"/>
<feature type="transmembrane region" description="Helical" evidence="7">
    <location>
        <begin position="33"/>
        <end position="51"/>
    </location>
</feature>
<dbReference type="EMBL" id="MK919657">
    <property type="protein sequence ID" value="QDP70605.1"/>
    <property type="molecule type" value="Genomic_DNA"/>
</dbReference>
<feature type="transmembrane region" description="Helical" evidence="7">
    <location>
        <begin position="84"/>
        <end position="101"/>
    </location>
</feature>
<dbReference type="Pfam" id="PF00361">
    <property type="entry name" value="Proton_antipo_M"/>
    <property type="match status" value="1"/>
</dbReference>
<dbReference type="InterPro" id="IPR022748">
    <property type="entry name" value="NADH_DH_su2_N"/>
</dbReference>
<protein>
    <recommendedName>
        <fullName evidence="2">NADH:ubiquinone reductase (H(+)-translocating)</fullName>
        <ecNumber evidence="2">7.1.1.2</ecNumber>
    </recommendedName>
</protein>
<evidence type="ECO:0000313" key="10">
    <source>
        <dbReference type="EMBL" id="QDP70605.1"/>
    </source>
</evidence>
<sequence>MWVHSPWYPMELTLGLIILIVLTYGLKAPTLRLATFCLGALILMVAAGLLAEPHLLCWTQAIKMLVMLSGLAILCMLDHRTSHRSSSLLILLVILGNLLLIGSTNLISIYLALEMQTLCMFILVAYNKNSLLSAEAGLKYFVLGALSSGLFLFGCALIYGSTGELDLQFIRMSTISYGALAGKCLITVSLLFKVSAAPFHMWAPDVYEGAPTWVAALLSIVPKLGVLAIIIQIGLNEIGLLMAGLISLIIGAIGALNQTRIKRLLAYSGIGHIGFVLLGIAIGSIESLQASLMYIGAYILTQVLLWSVVLIISPKKDMLIEFSGVSRLNPILALALATGLLSTAGIPPLIGFLTKWYIILAAVGQGYYLSALIALVCSVIAGVYYLRLIKIMFYQPMSTPLVITNILNSPHGSVASKETGLGKAILIGANLYLILTIIVCPSLFFQLTHLIVLDLFPCIF</sequence>
<organism evidence="10">
    <name type="scientific">Distichoptilum gracile</name>
    <dbReference type="NCBI Taxonomy" id="361155"/>
    <lineage>
        <taxon>Eukaryota</taxon>
        <taxon>Metazoa</taxon>
        <taxon>Cnidaria</taxon>
        <taxon>Anthozoa</taxon>
        <taxon>Octocorallia</taxon>
        <taxon>Scleralcyonacea</taxon>
        <taxon>Pennatuloidea</taxon>
        <taxon>Protoptilidae</taxon>
        <taxon>Distichoptilum</taxon>
    </lineage>
</organism>
<feature type="transmembrane region" description="Helical" evidence="7">
    <location>
        <begin position="138"/>
        <end position="162"/>
    </location>
</feature>
<evidence type="ECO:0000256" key="3">
    <source>
        <dbReference type="ARBA" id="ARBA00022692"/>
    </source>
</evidence>
<feature type="transmembrane region" description="Helical" evidence="7">
    <location>
        <begin position="424"/>
        <end position="445"/>
    </location>
</feature>
<dbReference type="GO" id="GO:0042773">
    <property type="term" value="P:ATP synthesis coupled electron transport"/>
    <property type="evidence" value="ECO:0007669"/>
    <property type="project" value="InterPro"/>
</dbReference>
<name>A0A516MVC5_9CNID</name>